<feature type="domain" description="DUF397" evidence="1">
    <location>
        <begin position="7"/>
        <end position="57"/>
    </location>
</feature>
<gene>
    <name evidence="2" type="ORF">WKI68_02320</name>
</gene>
<protein>
    <submittedName>
        <fullName evidence="2">DUF397 domain-containing protein</fullName>
    </submittedName>
</protein>
<reference evidence="2 3" key="1">
    <citation type="submission" date="2024-03" db="EMBL/GenBank/DDBJ databases">
        <title>Novel Streptomyces species of biotechnological and ecological value are a feature of Machair soil.</title>
        <authorList>
            <person name="Prole J.R."/>
            <person name="Goodfellow M."/>
            <person name="Allenby N."/>
            <person name="Ward A.C."/>
        </authorList>
    </citation>
    <scope>NUCLEOTIDE SEQUENCE [LARGE SCALE GENOMIC DNA]</scope>
    <source>
        <strain evidence="2 3">MS1.HAVA.3</strain>
    </source>
</reference>
<proteinExistence type="predicted"/>
<dbReference type="InterPro" id="IPR007278">
    <property type="entry name" value="DUF397"/>
</dbReference>
<dbReference type="Proteomes" id="UP001382904">
    <property type="component" value="Unassembled WGS sequence"/>
</dbReference>
<name>A0ABU8TY84_9ACTN</name>
<keyword evidence="3" id="KW-1185">Reference proteome</keyword>
<dbReference type="EMBL" id="JBBKAM010000002">
    <property type="protein sequence ID" value="MEJ8640586.1"/>
    <property type="molecule type" value="Genomic_DNA"/>
</dbReference>
<evidence type="ECO:0000259" key="1">
    <source>
        <dbReference type="Pfam" id="PF04149"/>
    </source>
</evidence>
<comment type="caution">
    <text evidence="2">The sequence shown here is derived from an EMBL/GenBank/DDBJ whole genome shotgun (WGS) entry which is preliminary data.</text>
</comment>
<sequence length="72" mass="7708">MPLLSTGWHKSSYSSDFEDACVEASVSPDGGVLIRDSKDRSRSPLAVSATAWHSFLALGDRCGPSARQVSPR</sequence>
<accession>A0ABU8TY84</accession>
<organism evidence="2 3">
    <name type="scientific">Streptomyces caledonius</name>
    <dbReference type="NCBI Taxonomy" id="3134107"/>
    <lineage>
        <taxon>Bacteria</taxon>
        <taxon>Bacillati</taxon>
        <taxon>Actinomycetota</taxon>
        <taxon>Actinomycetes</taxon>
        <taxon>Kitasatosporales</taxon>
        <taxon>Streptomycetaceae</taxon>
        <taxon>Streptomyces</taxon>
    </lineage>
</organism>
<dbReference type="Pfam" id="PF04149">
    <property type="entry name" value="DUF397"/>
    <property type="match status" value="1"/>
</dbReference>
<evidence type="ECO:0000313" key="2">
    <source>
        <dbReference type="EMBL" id="MEJ8640586.1"/>
    </source>
</evidence>
<evidence type="ECO:0000313" key="3">
    <source>
        <dbReference type="Proteomes" id="UP001382904"/>
    </source>
</evidence>